<evidence type="ECO:0000313" key="14">
    <source>
        <dbReference type="EMBL" id="TDT86818.1"/>
    </source>
</evidence>
<evidence type="ECO:0000256" key="6">
    <source>
        <dbReference type="ARBA" id="ARBA00022777"/>
    </source>
</evidence>
<keyword evidence="15" id="KW-1185">Reference proteome</keyword>
<dbReference type="EMBL" id="SOBK01000011">
    <property type="protein sequence ID" value="TDT86818.1"/>
    <property type="molecule type" value="Genomic_DNA"/>
</dbReference>
<dbReference type="InterPro" id="IPR003594">
    <property type="entry name" value="HATPase_dom"/>
</dbReference>
<dbReference type="Pfam" id="PF00512">
    <property type="entry name" value="HisKA"/>
    <property type="match status" value="1"/>
</dbReference>
<evidence type="ECO:0000256" key="5">
    <source>
        <dbReference type="ARBA" id="ARBA00022741"/>
    </source>
</evidence>
<evidence type="ECO:0000256" key="1">
    <source>
        <dbReference type="ARBA" id="ARBA00000085"/>
    </source>
</evidence>
<dbReference type="PROSITE" id="PS50109">
    <property type="entry name" value="HIS_KIN"/>
    <property type="match status" value="1"/>
</dbReference>
<name>A0A126QSJ4_9BACT</name>
<feature type="domain" description="Response regulatory" evidence="11">
    <location>
        <begin position="596"/>
        <end position="712"/>
    </location>
</feature>
<evidence type="ECO:0000256" key="7">
    <source>
        <dbReference type="ARBA" id="ARBA00022840"/>
    </source>
</evidence>
<dbReference type="PANTHER" id="PTHR43065">
    <property type="entry name" value="SENSOR HISTIDINE KINASE"/>
    <property type="match status" value="1"/>
</dbReference>
<keyword evidence="8" id="KW-0902">Two-component regulatory system</keyword>
<feature type="modified residue" description="4-aspartylphosphate" evidence="9">
    <location>
        <position position="647"/>
    </location>
</feature>
<evidence type="ECO:0000313" key="15">
    <source>
        <dbReference type="Proteomes" id="UP000055611"/>
    </source>
</evidence>
<dbReference type="Pfam" id="PF02518">
    <property type="entry name" value="HATPase_c"/>
    <property type="match status" value="1"/>
</dbReference>
<dbReference type="Proteomes" id="UP000055611">
    <property type="component" value="Chromosome"/>
</dbReference>
<dbReference type="SUPFAM" id="SSF55785">
    <property type="entry name" value="PYP-like sensor domain (PAS domain)"/>
    <property type="match status" value="1"/>
</dbReference>
<dbReference type="PROSITE" id="PS50110">
    <property type="entry name" value="RESPONSE_REGULATORY"/>
    <property type="match status" value="2"/>
</dbReference>
<dbReference type="GO" id="GO:0006355">
    <property type="term" value="P:regulation of DNA-templated transcription"/>
    <property type="evidence" value="ECO:0007669"/>
    <property type="project" value="InterPro"/>
</dbReference>
<evidence type="ECO:0000313" key="16">
    <source>
        <dbReference type="Proteomes" id="UP000295506"/>
    </source>
</evidence>
<keyword evidence="5" id="KW-0547">Nucleotide-binding</keyword>
<evidence type="ECO:0000256" key="3">
    <source>
        <dbReference type="ARBA" id="ARBA00022553"/>
    </source>
</evidence>
<dbReference type="PANTHER" id="PTHR43065:SF42">
    <property type="entry name" value="TWO-COMPONENT SENSOR PPRA"/>
    <property type="match status" value="1"/>
</dbReference>
<dbReference type="InterPro" id="IPR005467">
    <property type="entry name" value="His_kinase_dom"/>
</dbReference>
<reference evidence="14 16" key="2">
    <citation type="submission" date="2019-03" db="EMBL/GenBank/DDBJ databases">
        <title>Genomic Encyclopedia of Type Strains, Phase IV (KMG-IV): sequencing the most valuable type-strain genomes for metagenomic binning, comparative biology and taxonomic classification.</title>
        <authorList>
            <person name="Goeker M."/>
        </authorList>
    </citation>
    <scope>NUCLEOTIDE SEQUENCE [LARGE SCALE GENOMIC DNA]</scope>
    <source>
        <strain evidence="14 16">DSM 101483</strain>
    </source>
</reference>
<dbReference type="OrthoDB" id="9813024at2"/>
<dbReference type="Gene3D" id="1.10.287.130">
    <property type="match status" value="1"/>
</dbReference>
<dbReference type="InterPro" id="IPR004358">
    <property type="entry name" value="Sig_transdc_His_kin-like_C"/>
</dbReference>
<keyword evidence="3 9" id="KW-0597">Phosphoprotein</keyword>
<evidence type="ECO:0000313" key="13">
    <source>
        <dbReference type="EMBL" id="AMK12706.1"/>
    </source>
</evidence>
<accession>A0A126QSJ4</accession>
<dbReference type="EMBL" id="CP014206">
    <property type="protein sequence ID" value="AMK12706.1"/>
    <property type="molecule type" value="Genomic_DNA"/>
</dbReference>
<feature type="domain" description="Histidine kinase" evidence="10">
    <location>
        <begin position="353"/>
        <end position="577"/>
    </location>
</feature>
<dbReference type="Gene3D" id="3.30.565.10">
    <property type="entry name" value="Histidine kinase-like ATPase, C-terminal domain"/>
    <property type="match status" value="1"/>
</dbReference>
<dbReference type="Pfam" id="PF00989">
    <property type="entry name" value="PAS"/>
    <property type="match status" value="1"/>
</dbReference>
<dbReference type="InterPro" id="IPR036097">
    <property type="entry name" value="HisK_dim/P_sf"/>
</dbReference>
<evidence type="ECO:0000256" key="9">
    <source>
        <dbReference type="PROSITE-ProRule" id="PRU00169"/>
    </source>
</evidence>
<dbReference type="KEGG" id="dej:AWY79_17130"/>
<dbReference type="InterPro" id="IPR001789">
    <property type="entry name" value="Sig_transdc_resp-reg_receiver"/>
</dbReference>
<dbReference type="InterPro" id="IPR035965">
    <property type="entry name" value="PAS-like_dom_sf"/>
</dbReference>
<dbReference type="InterPro" id="IPR000014">
    <property type="entry name" value="PAS"/>
</dbReference>
<keyword evidence="4" id="KW-0808">Transferase</keyword>
<evidence type="ECO:0000256" key="8">
    <source>
        <dbReference type="ARBA" id="ARBA00023012"/>
    </source>
</evidence>
<dbReference type="SUPFAM" id="SSF47384">
    <property type="entry name" value="Homodimeric domain of signal transducing histidine kinase"/>
    <property type="match status" value="1"/>
</dbReference>
<dbReference type="InterPro" id="IPR013767">
    <property type="entry name" value="PAS_fold"/>
</dbReference>
<dbReference type="Proteomes" id="UP000295506">
    <property type="component" value="Unassembled WGS sequence"/>
</dbReference>
<gene>
    <name evidence="13" type="ORF">AWY79_17130</name>
    <name evidence="14" type="ORF">EDC59_111136</name>
</gene>
<dbReference type="InterPro" id="IPR036890">
    <property type="entry name" value="HATPase_C_sf"/>
</dbReference>
<dbReference type="AlphaFoldDB" id="A0A126QSJ4"/>
<sequence>MPTEASKRFRVLAVDHDEPMLTLYRDILCFESEEPSALEALFSDDARLPSREEIDEDATRPVFEVVPARDRKSAVRVMEKALSAGEPFAIVLIDVHLSALGTAFEGVELAEELRARDPDVEIVLLSARHNVPLKEINKRVRPPEKLLFLQKPFRSPELKQLATSLGSKWDVENRLRDLNETLAFKVEARTSELNAANRRLRLDIAKRAAVLRELQASEQRYRLLFEKNITGNFAADSDGLILDCNVAFADMFDFISPQDAHGSNIFELWDKAGGTESLRDLLAQSGRLSGHEVVFLRGPLRRHLVVSCDVVTDDEGKVEELRGYLYDISESKRLEEQLRQSQKMEALGTLAGGIAHDFNNILGVILGYAEIIESGAEPDSGLDRRIGEISRAGRRARDLVTQILNFSRQGPQERHAMTLTPLVKEALKLLRSSVPTNVEIISRMETDRDQVMADATQMHQILLNLCGNASHAMQETGGTMTVTLADVRGDDPVLPPDDLGKPERFVRLTVSDTGPGVDPEVAERVFDPFFTTKKQGEGTGMGLAMVHGIVKRHDGYVVLDNRPGRGAAFHVFLPKSSAMERRETDVPADLVFREGRILFVDDEKPLTDIGREMLESCGFEVVTRTSSVEALEAFRFKPRDFDLIITDQSMPNMTGMEFAREVLKIRPEIPIILCTGFSDAVSYDRLRDVGIGDFIMKPILKHDLMGSISRLLAKS</sequence>
<feature type="domain" description="PAC" evidence="12">
    <location>
        <begin position="287"/>
        <end position="340"/>
    </location>
</feature>
<reference evidence="13 15" key="1">
    <citation type="journal article" date="2016" name="Front. Microbiol.">
        <title>Genome Sequence of the Piezophilic, Mesophilic Sulfate-Reducing Bacterium Desulfovibrio indicus J2T.</title>
        <authorList>
            <person name="Cao J."/>
            <person name="Maignien L."/>
            <person name="Shao Z."/>
            <person name="Alain K."/>
            <person name="Jebbar M."/>
        </authorList>
    </citation>
    <scope>NUCLEOTIDE SEQUENCE [LARGE SCALE GENOMIC DNA]</scope>
    <source>
        <strain evidence="13 15">J2</strain>
    </source>
</reference>
<evidence type="ECO:0000259" key="11">
    <source>
        <dbReference type="PROSITE" id="PS50110"/>
    </source>
</evidence>
<dbReference type="SMART" id="SM00387">
    <property type="entry name" value="HATPase_c"/>
    <property type="match status" value="1"/>
</dbReference>
<dbReference type="SMART" id="SM00388">
    <property type="entry name" value="HisKA"/>
    <property type="match status" value="1"/>
</dbReference>
<evidence type="ECO:0000256" key="4">
    <source>
        <dbReference type="ARBA" id="ARBA00022679"/>
    </source>
</evidence>
<evidence type="ECO:0000256" key="2">
    <source>
        <dbReference type="ARBA" id="ARBA00012438"/>
    </source>
</evidence>
<dbReference type="InterPro" id="IPR003661">
    <property type="entry name" value="HisK_dim/P_dom"/>
</dbReference>
<dbReference type="SMART" id="SM00091">
    <property type="entry name" value="PAS"/>
    <property type="match status" value="1"/>
</dbReference>
<feature type="modified residue" description="4-aspartylphosphate" evidence="9">
    <location>
        <position position="94"/>
    </location>
</feature>
<dbReference type="GO" id="GO:0005524">
    <property type="term" value="F:ATP binding"/>
    <property type="evidence" value="ECO:0007669"/>
    <property type="project" value="UniProtKB-KW"/>
</dbReference>
<evidence type="ECO:0000259" key="10">
    <source>
        <dbReference type="PROSITE" id="PS50109"/>
    </source>
</evidence>
<dbReference type="CDD" id="cd00082">
    <property type="entry name" value="HisKA"/>
    <property type="match status" value="1"/>
</dbReference>
<dbReference type="EC" id="2.7.13.3" evidence="2"/>
<keyword evidence="6 13" id="KW-0418">Kinase</keyword>
<proteinExistence type="predicted"/>
<dbReference type="InterPro" id="IPR011006">
    <property type="entry name" value="CheY-like_superfamily"/>
</dbReference>
<dbReference type="NCBIfam" id="TIGR00229">
    <property type="entry name" value="sensory_box"/>
    <property type="match status" value="1"/>
</dbReference>
<dbReference type="SMART" id="SM00448">
    <property type="entry name" value="REC"/>
    <property type="match status" value="1"/>
</dbReference>
<dbReference type="SUPFAM" id="SSF52172">
    <property type="entry name" value="CheY-like"/>
    <property type="match status" value="2"/>
</dbReference>
<keyword evidence="7" id="KW-0067">ATP-binding</keyword>
<dbReference type="PROSITE" id="PS50113">
    <property type="entry name" value="PAC"/>
    <property type="match status" value="1"/>
</dbReference>
<dbReference type="CDD" id="cd00130">
    <property type="entry name" value="PAS"/>
    <property type="match status" value="1"/>
</dbReference>
<protein>
    <recommendedName>
        <fullName evidence="2">histidine kinase</fullName>
        <ecNumber evidence="2">2.7.13.3</ecNumber>
    </recommendedName>
</protein>
<feature type="domain" description="Response regulatory" evidence="11">
    <location>
        <begin position="10"/>
        <end position="166"/>
    </location>
</feature>
<evidence type="ECO:0000259" key="12">
    <source>
        <dbReference type="PROSITE" id="PS50113"/>
    </source>
</evidence>
<organism evidence="14 16">
    <name type="scientific">Pseudodesulfovibrio indicus</name>
    <dbReference type="NCBI Taxonomy" id="1716143"/>
    <lineage>
        <taxon>Bacteria</taxon>
        <taxon>Pseudomonadati</taxon>
        <taxon>Thermodesulfobacteriota</taxon>
        <taxon>Desulfovibrionia</taxon>
        <taxon>Desulfovibrionales</taxon>
        <taxon>Desulfovibrionaceae</taxon>
    </lineage>
</organism>
<dbReference type="PRINTS" id="PR00344">
    <property type="entry name" value="BCTRLSENSOR"/>
</dbReference>
<dbReference type="InterPro" id="IPR000700">
    <property type="entry name" value="PAS-assoc_C"/>
</dbReference>
<dbReference type="SUPFAM" id="SSF55874">
    <property type="entry name" value="ATPase domain of HSP90 chaperone/DNA topoisomerase II/histidine kinase"/>
    <property type="match status" value="1"/>
</dbReference>
<dbReference type="Gene3D" id="3.40.50.2300">
    <property type="match status" value="2"/>
</dbReference>
<dbReference type="GO" id="GO:0000155">
    <property type="term" value="F:phosphorelay sensor kinase activity"/>
    <property type="evidence" value="ECO:0007669"/>
    <property type="project" value="InterPro"/>
</dbReference>
<dbReference type="Pfam" id="PF00072">
    <property type="entry name" value="Response_reg"/>
    <property type="match status" value="1"/>
</dbReference>
<comment type="catalytic activity">
    <reaction evidence="1">
        <text>ATP + protein L-histidine = ADP + protein N-phospho-L-histidine.</text>
        <dbReference type="EC" id="2.7.13.3"/>
    </reaction>
</comment>
<dbReference type="Gene3D" id="3.30.450.20">
    <property type="entry name" value="PAS domain"/>
    <property type="match status" value="1"/>
</dbReference>